<accession>A0A7J3UZD3</accession>
<proteinExistence type="predicted"/>
<evidence type="ECO:0008006" key="2">
    <source>
        <dbReference type="Google" id="ProtNLM"/>
    </source>
</evidence>
<name>A0A7J3UZD3_9CREN</name>
<protein>
    <recommendedName>
        <fullName evidence="2">Integrase catalytic domain-containing protein</fullName>
    </recommendedName>
</protein>
<organism evidence="1">
    <name type="scientific">Candidatus Methanosuratincola petrocarbonis</name>
    <name type="common">ex Vanwonterghem et al. 2016</name>
    <dbReference type="NCBI Taxonomy" id="1867261"/>
    <lineage>
        <taxon>Archaea</taxon>
        <taxon>Thermoproteota</taxon>
        <taxon>Methanosuratincolia</taxon>
        <taxon>Candidatus Methanomethylicales</taxon>
        <taxon>Candidatus Methanomethylicaceae</taxon>
        <taxon>Candidatus Methanosuratincola (ex Vanwonterghem et al. 2016)</taxon>
    </lineage>
</organism>
<evidence type="ECO:0000313" key="1">
    <source>
        <dbReference type="EMBL" id="HHI49228.1"/>
    </source>
</evidence>
<gene>
    <name evidence="1" type="ORF">ENL91_03555</name>
</gene>
<dbReference type="AlphaFoldDB" id="A0A7J3UZD3"/>
<reference evidence="1" key="1">
    <citation type="journal article" date="2020" name="mSystems">
        <title>Genome- and Community-Level Interaction Insights into Carbon Utilization and Element Cycling Functions of Hydrothermarchaeota in Hydrothermal Sediment.</title>
        <authorList>
            <person name="Zhou Z."/>
            <person name="Liu Y."/>
            <person name="Xu W."/>
            <person name="Pan J."/>
            <person name="Luo Z.H."/>
            <person name="Li M."/>
        </authorList>
    </citation>
    <scope>NUCLEOTIDE SEQUENCE [LARGE SCALE GENOMIC DNA]</scope>
    <source>
        <strain evidence="1">SpSt-1038</strain>
    </source>
</reference>
<dbReference type="EMBL" id="DRVT01000045">
    <property type="protein sequence ID" value="HHI49228.1"/>
    <property type="molecule type" value="Genomic_DNA"/>
</dbReference>
<sequence>MRPGEPVGSEGLRKSRWEATMLTRHNRRYTVLEELDEVIARQMSYYNYERRHSRLAYRSPWSCLRSEGFIFQALVETGGRSGSA</sequence>
<comment type="caution">
    <text evidence="1">The sequence shown here is derived from an EMBL/GenBank/DDBJ whole genome shotgun (WGS) entry which is preliminary data.</text>
</comment>